<evidence type="ECO:0000313" key="6">
    <source>
        <dbReference type="Proteomes" id="UP000261540"/>
    </source>
</evidence>
<evidence type="ECO:0000259" key="4">
    <source>
        <dbReference type="Pfam" id="PF12813"/>
    </source>
</evidence>
<dbReference type="Proteomes" id="UP000261540">
    <property type="component" value="Unplaced"/>
</dbReference>
<feature type="region of interest" description="Disordered" evidence="2">
    <location>
        <begin position="649"/>
        <end position="695"/>
    </location>
</feature>
<dbReference type="PANTHER" id="PTHR15665:SF1">
    <property type="entry name" value="PROTEIN ASTEROID HOMOLOG 1"/>
    <property type="match status" value="1"/>
</dbReference>
<dbReference type="Pfam" id="PF12813">
    <property type="entry name" value="XPG_I_2"/>
    <property type="match status" value="1"/>
</dbReference>
<evidence type="ECO:0000256" key="2">
    <source>
        <dbReference type="SAM" id="MobiDB-lite"/>
    </source>
</evidence>
<feature type="compositionally biased region" description="Low complexity" evidence="2">
    <location>
        <begin position="649"/>
        <end position="662"/>
    </location>
</feature>
<dbReference type="InterPro" id="IPR039436">
    <property type="entry name" value="Asteroid_dom"/>
</dbReference>
<dbReference type="InterPro" id="IPR006085">
    <property type="entry name" value="XPG_DNA_repair_N"/>
</dbReference>
<dbReference type="STRING" id="1676925.ENSPKIP00000004683"/>
<feature type="domain" description="Asteroid" evidence="4">
    <location>
        <begin position="128"/>
        <end position="184"/>
    </location>
</feature>
<evidence type="ECO:0000256" key="1">
    <source>
        <dbReference type="ARBA" id="ARBA00007398"/>
    </source>
</evidence>
<evidence type="ECO:0000259" key="3">
    <source>
        <dbReference type="Pfam" id="PF00752"/>
    </source>
</evidence>
<name>A0A3B3QEY1_9TELE</name>
<dbReference type="GO" id="GO:0004518">
    <property type="term" value="F:nuclease activity"/>
    <property type="evidence" value="ECO:0007669"/>
    <property type="project" value="InterPro"/>
</dbReference>
<accession>A0A3B3QEY1</accession>
<organism evidence="5 6">
    <name type="scientific">Paramormyrops kingsleyae</name>
    <dbReference type="NCBI Taxonomy" id="1676925"/>
    <lineage>
        <taxon>Eukaryota</taxon>
        <taxon>Metazoa</taxon>
        <taxon>Chordata</taxon>
        <taxon>Craniata</taxon>
        <taxon>Vertebrata</taxon>
        <taxon>Euteleostomi</taxon>
        <taxon>Actinopterygii</taxon>
        <taxon>Neopterygii</taxon>
        <taxon>Teleostei</taxon>
        <taxon>Osteoglossocephala</taxon>
        <taxon>Osteoglossomorpha</taxon>
        <taxon>Osteoglossiformes</taxon>
        <taxon>Mormyridae</taxon>
        <taxon>Paramormyrops</taxon>
    </lineage>
</organism>
<reference evidence="5" key="2">
    <citation type="submission" date="2025-09" db="UniProtKB">
        <authorList>
            <consortium name="Ensembl"/>
        </authorList>
    </citation>
    <scope>IDENTIFICATION</scope>
</reference>
<proteinExistence type="inferred from homology"/>
<sequence length="695" mass="77673">MGVQGLTSFVERNGHFLRRQRVRDTRLVVDGNSLYYRLYFTSGLDQQHGGDYDSFASVVLQFFEALFTCHIQPFVVLDGGIDASDKKFQTIKERLQSKIREANNLSRDKNGSILPLLTRDVFLQVLFSLHVPVVQCVSEADWEIAALANQWGCPVLSSDSDFYIFDLKGGYLPISYFQWSDVVMCERTSDSYIPASLFSVNKFCTQFNRMDKKLLPLLAVLAGNDYVGVPSVERLFSACQLSQGGKTSCRIENLLRWLSRFKGLEQALAEIEGQVGGVDRQAVRSQLSSKMQDYRLSESHVASFFAGGSPTFILPYPLASLPPWVLQALFEARLMPLVINVLVLQRALLSVQVENSQLASSHAGSVLLRQELYGLLLDWKQRRGQGACDLGREWAYSTRGRGQVQRTCDLGWRRAHSTHGRGQVQGACGLGQDQATYGQGLMYVVEEYDRQNLDLRRSAVPSTVSQLVRANPLEKMNEGPLERSQHLLLNILQVPVSVVEFAPPALALPACVTVYWLRSCGPRITQQHLQALVLGMVYGEVCKLRVSQRGPALSCVRLQRIREARGDRTKLDLDSAHVFSQWQSCLWVSLLLNRLLGSPLPEPDCARLYSGTLVHRLVRELRGGVPAEHMVEGALPRQLYCSLFSAIQGATGPASSAPASASSKKRRRRRRRHGGRRPDTGDVANRFSLLQLDDD</sequence>
<dbReference type="SUPFAM" id="SSF88723">
    <property type="entry name" value="PIN domain-like"/>
    <property type="match status" value="1"/>
</dbReference>
<reference evidence="5" key="1">
    <citation type="submission" date="2025-08" db="UniProtKB">
        <authorList>
            <consortium name="Ensembl"/>
        </authorList>
    </citation>
    <scope>IDENTIFICATION</scope>
</reference>
<comment type="similarity">
    <text evidence="1">Belongs to the asteroid family.</text>
</comment>
<dbReference type="Ensembl" id="ENSPKIT00000028670.1">
    <property type="protein sequence ID" value="ENSPKIP00000004683.1"/>
    <property type="gene ID" value="ENSPKIG00000021687.1"/>
</dbReference>
<dbReference type="AlphaFoldDB" id="A0A3B3QEY1"/>
<dbReference type="Gene3D" id="3.40.50.1010">
    <property type="entry name" value="5'-nuclease"/>
    <property type="match status" value="1"/>
</dbReference>
<keyword evidence="6" id="KW-1185">Reference proteome</keyword>
<evidence type="ECO:0000313" key="5">
    <source>
        <dbReference type="Ensembl" id="ENSPKIP00000004683.1"/>
    </source>
</evidence>
<feature type="domain" description="XPG N-terminal" evidence="3">
    <location>
        <begin position="1"/>
        <end position="96"/>
    </location>
</feature>
<dbReference type="PANTHER" id="PTHR15665">
    <property type="entry name" value="ASTEROID PROTEIN"/>
    <property type="match status" value="1"/>
</dbReference>
<dbReference type="InterPro" id="IPR026832">
    <property type="entry name" value="Asteroid"/>
</dbReference>
<dbReference type="InterPro" id="IPR029060">
    <property type="entry name" value="PIN-like_dom_sf"/>
</dbReference>
<protein>
    <submittedName>
        <fullName evidence="5">Protein asteroid homolog 1-like</fullName>
    </submittedName>
</protein>
<dbReference type="OrthoDB" id="25987at2759"/>
<feature type="compositionally biased region" description="Basic residues" evidence="2">
    <location>
        <begin position="663"/>
        <end position="675"/>
    </location>
</feature>
<dbReference type="GeneTree" id="ENSGT00390000010145"/>
<dbReference type="Pfam" id="PF00752">
    <property type="entry name" value="XPG_N"/>
    <property type="match status" value="1"/>
</dbReference>